<dbReference type="GO" id="GO:0020037">
    <property type="term" value="F:heme binding"/>
    <property type="evidence" value="ECO:0007669"/>
    <property type="project" value="TreeGrafter"/>
</dbReference>
<evidence type="ECO:0000256" key="7">
    <source>
        <dbReference type="ARBA" id="ARBA00022723"/>
    </source>
</evidence>
<evidence type="ECO:0000256" key="11">
    <source>
        <dbReference type="ARBA" id="ARBA00023136"/>
    </source>
</evidence>
<evidence type="ECO:0000256" key="6">
    <source>
        <dbReference type="ARBA" id="ARBA00022692"/>
    </source>
</evidence>
<dbReference type="GO" id="GO:0005886">
    <property type="term" value="C:plasma membrane"/>
    <property type="evidence" value="ECO:0007669"/>
    <property type="project" value="UniProtKB-SubCell"/>
</dbReference>
<keyword evidence="8" id="KW-0249">Electron transport</keyword>
<evidence type="ECO:0000256" key="1">
    <source>
        <dbReference type="ARBA" id="ARBA00001970"/>
    </source>
</evidence>
<evidence type="ECO:0000313" key="16">
    <source>
        <dbReference type="Proteomes" id="UP000605253"/>
    </source>
</evidence>
<evidence type="ECO:0000259" key="14">
    <source>
        <dbReference type="Pfam" id="PF01292"/>
    </source>
</evidence>
<keyword evidence="10" id="KW-0408">Iron</keyword>
<evidence type="ECO:0000256" key="3">
    <source>
        <dbReference type="ARBA" id="ARBA00022448"/>
    </source>
</evidence>
<comment type="cofactor">
    <cofactor evidence="1">
        <name>heme b</name>
        <dbReference type="ChEBI" id="CHEBI:60344"/>
    </cofactor>
</comment>
<reference evidence="15" key="2">
    <citation type="submission" date="2020-09" db="EMBL/GenBank/DDBJ databases">
        <authorList>
            <person name="Sun Q."/>
            <person name="Zhou Y."/>
        </authorList>
    </citation>
    <scope>NUCLEOTIDE SEQUENCE</scope>
    <source>
        <strain evidence="15">CGMCC 1.12181</strain>
    </source>
</reference>
<evidence type="ECO:0000256" key="10">
    <source>
        <dbReference type="ARBA" id="ARBA00023004"/>
    </source>
</evidence>
<dbReference type="InterPro" id="IPR011577">
    <property type="entry name" value="Cyt_b561_bac/Ni-Hgenase"/>
</dbReference>
<keyword evidence="11 13" id="KW-0472">Membrane</keyword>
<accession>A0A917CUL7</accession>
<dbReference type="InterPro" id="IPR052168">
    <property type="entry name" value="Cytochrome_b561_oxidase"/>
</dbReference>
<proteinExistence type="inferred from homology"/>
<keyword evidence="4" id="KW-1003">Cell membrane</keyword>
<dbReference type="EMBL" id="BMEO01000009">
    <property type="protein sequence ID" value="GGF98726.1"/>
    <property type="molecule type" value="Genomic_DNA"/>
</dbReference>
<organism evidence="15 16">
    <name type="scientific">Marinicella pacifica</name>
    <dbReference type="NCBI Taxonomy" id="1171543"/>
    <lineage>
        <taxon>Bacteria</taxon>
        <taxon>Pseudomonadati</taxon>
        <taxon>Pseudomonadota</taxon>
        <taxon>Gammaproteobacteria</taxon>
        <taxon>Lysobacterales</taxon>
        <taxon>Marinicellaceae</taxon>
        <taxon>Marinicella</taxon>
    </lineage>
</organism>
<comment type="similarity">
    <text evidence="12">Belongs to the cytochrome b561 family.</text>
</comment>
<gene>
    <name evidence="15" type="primary">yceJ</name>
    <name evidence="15" type="ORF">GCM10011365_19990</name>
</gene>
<feature type="transmembrane region" description="Helical" evidence="13">
    <location>
        <begin position="16"/>
        <end position="38"/>
    </location>
</feature>
<keyword evidence="6 13" id="KW-0812">Transmembrane</keyword>
<dbReference type="PANTHER" id="PTHR30529:SF1">
    <property type="entry name" value="CYTOCHROME B561 HOMOLOG 2"/>
    <property type="match status" value="1"/>
</dbReference>
<dbReference type="Gene3D" id="1.20.950.20">
    <property type="entry name" value="Transmembrane di-heme cytochromes, Chain C"/>
    <property type="match status" value="1"/>
</dbReference>
<evidence type="ECO:0000256" key="8">
    <source>
        <dbReference type="ARBA" id="ARBA00022982"/>
    </source>
</evidence>
<dbReference type="Proteomes" id="UP000605253">
    <property type="component" value="Unassembled WGS sequence"/>
</dbReference>
<dbReference type="InterPro" id="IPR016174">
    <property type="entry name" value="Di-haem_cyt_TM"/>
</dbReference>
<evidence type="ECO:0000256" key="12">
    <source>
        <dbReference type="ARBA" id="ARBA00037975"/>
    </source>
</evidence>
<reference evidence="15" key="1">
    <citation type="journal article" date="2014" name="Int. J. Syst. Evol. Microbiol.">
        <title>Complete genome sequence of Corynebacterium casei LMG S-19264T (=DSM 44701T), isolated from a smear-ripened cheese.</title>
        <authorList>
            <consortium name="US DOE Joint Genome Institute (JGI-PGF)"/>
            <person name="Walter F."/>
            <person name="Albersmeier A."/>
            <person name="Kalinowski J."/>
            <person name="Ruckert C."/>
        </authorList>
    </citation>
    <scope>NUCLEOTIDE SEQUENCE</scope>
    <source>
        <strain evidence="15">CGMCC 1.12181</strain>
    </source>
</reference>
<keyword evidence="9 13" id="KW-1133">Transmembrane helix</keyword>
<evidence type="ECO:0000256" key="5">
    <source>
        <dbReference type="ARBA" id="ARBA00022617"/>
    </source>
</evidence>
<keyword evidence="7" id="KW-0479">Metal-binding</keyword>
<comment type="caution">
    <text evidence="15">The sequence shown here is derived from an EMBL/GenBank/DDBJ whole genome shotgun (WGS) entry which is preliminary data.</text>
</comment>
<protein>
    <submittedName>
        <fullName evidence="15">Cytochrome b561</fullName>
    </submittedName>
</protein>
<evidence type="ECO:0000313" key="15">
    <source>
        <dbReference type="EMBL" id="GGF98726.1"/>
    </source>
</evidence>
<keyword evidence="5" id="KW-0349">Heme</keyword>
<sequence>MALTDNTEHYGIVTRVFHWGIAVLILWQFLSASAHFFFEDTAVEAFFWPTHKPLGVILLALMVLRLLWYFINRTNRPQSVSLLAKLGHITIYLLIVIIPVVALLRQYGSGRTFELFGITVFPGFEGEKIQWMLDLGSDFHGELGWVLLLLIIGHIFMTYVHQKSSTKQNVLSRMWK</sequence>
<evidence type="ECO:0000256" key="9">
    <source>
        <dbReference type="ARBA" id="ARBA00022989"/>
    </source>
</evidence>
<comment type="subcellular location">
    <subcellularLocation>
        <location evidence="2">Cell membrane</location>
        <topology evidence="2">Multi-pass membrane protein</topology>
    </subcellularLocation>
</comment>
<feature type="domain" description="Cytochrome b561 bacterial/Ni-hydrogenase" evidence="14">
    <location>
        <begin position="9"/>
        <end position="175"/>
    </location>
</feature>
<feature type="transmembrane region" description="Helical" evidence="13">
    <location>
        <begin position="83"/>
        <end position="104"/>
    </location>
</feature>
<keyword evidence="16" id="KW-1185">Reference proteome</keyword>
<dbReference type="Pfam" id="PF01292">
    <property type="entry name" value="Ni_hydr_CYTB"/>
    <property type="match status" value="1"/>
</dbReference>
<dbReference type="GO" id="GO:0022904">
    <property type="term" value="P:respiratory electron transport chain"/>
    <property type="evidence" value="ECO:0007669"/>
    <property type="project" value="InterPro"/>
</dbReference>
<name>A0A917CUL7_9GAMM</name>
<keyword evidence="3" id="KW-0813">Transport</keyword>
<dbReference type="AlphaFoldDB" id="A0A917CUL7"/>
<dbReference type="RefSeq" id="WP_188365599.1">
    <property type="nucleotide sequence ID" value="NZ_BAABJF010000010.1"/>
</dbReference>
<dbReference type="GO" id="GO:0009055">
    <property type="term" value="F:electron transfer activity"/>
    <property type="evidence" value="ECO:0007669"/>
    <property type="project" value="InterPro"/>
</dbReference>
<evidence type="ECO:0000256" key="2">
    <source>
        <dbReference type="ARBA" id="ARBA00004651"/>
    </source>
</evidence>
<dbReference type="GO" id="GO:0046872">
    <property type="term" value="F:metal ion binding"/>
    <property type="evidence" value="ECO:0007669"/>
    <property type="project" value="UniProtKB-KW"/>
</dbReference>
<evidence type="ECO:0000256" key="4">
    <source>
        <dbReference type="ARBA" id="ARBA00022475"/>
    </source>
</evidence>
<dbReference type="PANTHER" id="PTHR30529">
    <property type="entry name" value="CYTOCHROME B561"/>
    <property type="match status" value="1"/>
</dbReference>
<dbReference type="SUPFAM" id="SSF81342">
    <property type="entry name" value="Transmembrane di-heme cytochromes"/>
    <property type="match status" value="1"/>
</dbReference>
<feature type="transmembrane region" description="Helical" evidence="13">
    <location>
        <begin position="53"/>
        <end position="71"/>
    </location>
</feature>
<evidence type="ECO:0000256" key="13">
    <source>
        <dbReference type="SAM" id="Phobius"/>
    </source>
</evidence>
<feature type="transmembrane region" description="Helical" evidence="13">
    <location>
        <begin position="143"/>
        <end position="160"/>
    </location>
</feature>